<protein>
    <submittedName>
        <fullName evidence="1">Uncharacterized protein</fullName>
    </submittedName>
</protein>
<accession>A0ACB5UJK3</accession>
<evidence type="ECO:0000313" key="2">
    <source>
        <dbReference type="Proteomes" id="UP001374599"/>
    </source>
</evidence>
<name>A0ACB5UJK3_9FIRM</name>
<proteinExistence type="predicted"/>
<keyword evidence="2" id="KW-1185">Reference proteome</keyword>
<dbReference type="Proteomes" id="UP001374599">
    <property type="component" value="Unassembled WGS sequence"/>
</dbReference>
<dbReference type="EMBL" id="BTPU01000030">
    <property type="protein sequence ID" value="GMQ62812.1"/>
    <property type="molecule type" value="Genomic_DNA"/>
</dbReference>
<sequence length="49" mass="5427">MKKFDITKTEDFKENFEVVEFNDLNDLEEVICAGIGGTICGCDEAAAPR</sequence>
<gene>
    <name evidence="1" type="ORF">AN2V17_20440</name>
</gene>
<comment type="caution">
    <text evidence="1">The sequence shown here is derived from an EMBL/GenBank/DDBJ whole genome shotgun (WGS) entry which is preliminary data.</text>
</comment>
<evidence type="ECO:0000313" key="1">
    <source>
        <dbReference type="EMBL" id="GMQ62812.1"/>
    </source>
</evidence>
<reference evidence="1" key="1">
    <citation type="submission" date="2023-09" db="EMBL/GenBank/DDBJ databases">
        <title>Vallitalea sediminicola and Vallitalea maricola sp. nov., anaerobic bacteria isolated from marine sediment.</title>
        <authorList>
            <person name="Hirano S."/>
            <person name="Maeda A."/>
            <person name="Terahara T."/>
            <person name="Mori K."/>
            <person name="Hamada M."/>
            <person name="Matsumoto R."/>
            <person name="Kobayashi T."/>
        </authorList>
    </citation>
    <scope>NUCLEOTIDE SEQUENCE</scope>
    <source>
        <strain evidence="1">AN17-2</strain>
    </source>
</reference>
<organism evidence="1 2">
    <name type="scientific">Vallitalea maricola</name>
    <dbReference type="NCBI Taxonomy" id="3074433"/>
    <lineage>
        <taxon>Bacteria</taxon>
        <taxon>Bacillati</taxon>
        <taxon>Bacillota</taxon>
        <taxon>Clostridia</taxon>
        <taxon>Lachnospirales</taxon>
        <taxon>Vallitaleaceae</taxon>
        <taxon>Vallitalea</taxon>
    </lineage>
</organism>